<dbReference type="PROSITE" id="PS51724">
    <property type="entry name" value="SPOR"/>
    <property type="match status" value="1"/>
</dbReference>
<feature type="compositionally biased region" description="Low complexity" evidence="1">
    <location>
        <begin position="159"/>
        <end position="185"/>
    </location>
</feature>
<dbReference type="PROSITE" id="PS51318">
    <property type="entry name" value="TAT"/>
    <property type="match status" value="1"/>
</dbReference>
<gene>
    <name evidence="4" type="ORF">SAMN05421849_2155</name>
</gene>
<evidence type="ECO:0000256" key="1">
    <source>
        <dbReference type="SAM" id="MobiDB-lite"/>
    </source>
</evidence>
<reference evidence="4 5" key="1">
    <citation type="submission" date="2017-01" db="EMBL/GenBank/DDBJ databases">
        <authorList>
            <person name="Mah S.A."/>
            <person name="Swanson W.J."/>
            <person name="Moy G.W."/>
            <person name="Vacquier V.D."/>
        </authorList>
    </citation>
    <scope>NUCLEOTIDE SEQUENCE [LARGE SCALE GENOMIC DNA]</scope>
    <source>
        <strain evidence="4 5">DSM 21219</strain>
    </source>
</reference>
<organism evidence="4 5">
    <name type="scientific">Pontibaca methylaminivorans</name>
    <dbReference type="NCBI Taxonomy" id="515897"/>
    <lineage>
        <taxon>Bacteria</taxon>
        <taxon>Pseudomonadati</taxon>
        <taxon>Pseudomonadota</taxon>
        <taxon>Alphaproteobacteria</taxon>
        <taxon>Rhodobacterales</taxon>
        <taxon>Roseobacteraceae</taxon>
        <taxon>Pontibaca</taxon>
    </lineage>
</organism>
<evidence type="ECO:0000313" key="5">
    <source>
        <dbReference type="Proteomes" id="UP000192455"/>
    </source>
</evidence>
<dbReference type="SUPFAM" id="SSF110997">
    <property type="entry name" value="Sporulation related repeat"/>
    <property type="match status" value="1"/>
</dbReference>
<evidence type="ECO:0000313" key="4">
    <source>
        <dbReference type="EMBL" id="SIT84642.1"/>
    </source>
</evidence>
<dbReference type="InterPro" id="IPR036680">
    <property type="entry name" value="SPOR-like_sf"/>
</dbReference>
<dbReference type="STRING" id="515897.SAMN05421849_2155"/>
<feature type="region of interest" description="Disordered" evidence="1">
    <location>
        <begin position="151"/>
        <end position="185"/>
    </location>
</feature>
<evidence type="ECO:0000256" key="2">
    <source>
        <dbReference type="SAM" id="SignalP"/>
    </source>
</evidence>
<dbReference type="PROSITE" id="PS51257">
    <property type="entry name" value="PROKAR_LIPOPROTEIN"/>
    <property type="match status" value="1"/>
</dbReference>
<feature type="chain" id="PRO_5013317678" evidence="2">
    <location>
        <begin position="26"/>
        <end position="265"/>
    </location>
</feature>
<dbReference type="GO" id="GO:0042834">
    <property type="term" value="F:peptidoglycan binding"/>
    <property type="evidence" value="ECO:0007669"/>
    <property type="project" value="InterPro"/>
</dbReference>
<dbReference type="Proteomes" id="UP000192455">
    <property type="component" value="Unassembled WGS sequence"/>
</dbReference>
<dbReference type="OrthoDB" id="9766672at2"/>
<dbReference type="Pfam" id="PF05036">
    <property type="entry name" value="SPOR"/>
    <property type="match status" value="1"/>
</dbReference>
<proteinExistence type="predicted"/>
<name>A0A1R3X1D0_9RHOB</name>
<evidence type="ECO:0000259" key="3">
    <source>
        <dbReference type="PROSITE" id="PS51724"/>
    </source>
</evidence>
<feature type="signal peptide" evidence="2">
    <location>
        <begin position="1"/>
        <end position="25"/>
    </location>
</feature>
<sequence>MKRNIVSSRRLLQMTGGLLVAAALAGCGENSPLGFLKGKDATATAKASPAPQPEGGDIEAPELFARTETGLWDGRPSLGGIWVAHPDVNDPQRVRIRNQSNQKTIVGALFRRERALPGPRFQVSSEAAAALGLLAGAPAELDVIALKRAPEAETPPETEPAGDGAAASETPAAADPPEAGAGAEPATTLSRPFVQVGIFSTEQNAERAAAQLRGAGLPAQLREHSAGDKSSWRVLAGPAQSESERMTLLTKAKAAGYADAYAVAD</sequence>
<protein>
    <submittedName>
        <fullName evidence="4">Sporulation related domain-containing protein</fullName>
    </submittedName>
</protein>
<dbReference type="AlphaFoldDB" id="A0A1R3X1D0"/>
<feature type="domain" description="SPOR" evidence="3">
    <location>
        <begin position="186"/>
        <end position="265"/>
    </location>
</feature>
<keyword evidence="5" id="KW-1185">Reference proteome</keyword>
<dbReference type="Gene3D" id="3.30.70.1070">
    <property type="entry name" value="Sporulation related repeat"/>
    <property type="match status" value="1"/>
</dbReference>
<dbReference type="InterPro" id="IPR006311">
    <property type="entry name" value="TAT_signal"/>
</dbReference>
<dbReference type="EMBL" id="FTPS01000001">
    <property type="protein sequence ID" value="SIT84642.1"/>
    <property type="molecule type" value="Genomic_DNA"/>
</dbReference>
<accession>A0A1R3X1D0</accession>
<dbReference type="InterPro" id="IPR007730">
    <property type="entry name" value="SPOR-like_dom"/>
</dbReference>
<keyword evidence="2" id="KW-0732">Signal</keyword>